<dbReference type="Proteomes" id="UP000304951">
    <property type="component" value="Unassembled WGS sequence"/>
</dbReference>
<evidence type="ECO:0000313" key="8">
    <source>
        <dbReference type="Proteomes" id="UP000310421"/>
    </source>
</evidence>
<evidence type="ECO:0000313" key="1">
    <source>
        <dbReference type="EMBL" id="THV72993.1"/>
    </source>
</evidence>
<dbReference type="Proteomes" id="UP000308802">
    <property type="component" value="Unassembled WGS sequence"/>
</dbReference>
<name>A0A4S8Z8Z2_AURPU</name>
<dbReference type="EMBL" id="QZAO01000136">
    <property type="protein sequence ID" value="THW74290.1"/>
    <property type="molecule type" value="Genomic_DNA"/>
</dbReference>
<dbReference type="Proteomes" id="UP000310039">
    <property type="component" value="Unassembled WGS sequence"/>
</dbReference>
<evidence type="ECO:0000313" key="2">
    <source>
        <dbReference type="EMBL" id="THW61197.1"/>
    </source>
</evidence>
<dbReference type="Proteomes" id="UP000310421">
    <property type="component" value="Unassembled WGS sequence"/>
</dbReference>
<dbReference type="EMBL" id="QZAF01000106">
    <property type="protein sequence ID" value="THV72993.1"/>
    <property type="molecule type" value="Genomic_DNA"/>
</dbReference>
<organism evidence="2 8">
    <name type="scientific">Aureobasidium pullulans</name>
    <name type="common">Black yeast</name>
    <name type="synonym">Pullularia pullulans</name>
    <dbReference type="NCBI Taxonomy" id="5580"/>
    <lineage>
        <taxon>Eukaryota</taxon>
        <taxon>Fungi</taxon>
        <taxon>Dikarya</taxon>
        <taxon>Ascomycota</taxon>
        <taxon>Pezizomycotina</taxon>
        <taxon>Dothideomycetes</taxon>
        <taxon>Dothideomycetidae</taxon>
        <taxon>Dothideales</taxon>
        <taxon>Saccotheciaceae</taxon>
        <taxon>Aureobasidium</taxon>
    </lineage>
</organism>
<dbReference type="EMBL" id="QZAN01000052">
    <property type="protein sequence ID" value="THW61197.1"/>
    <property type="molecule type" value="Genomic_DNA"/>
</dbReference>
<evidence type="ECO:0000313" key="6">
    <source>
        <dbReference type="Proteomes" id="UP000308802"/>
    </source>
</evidence>
<sequence length="319" mass="35293">MLQPSRTHQTADVLTSTASIQFANGSAQDIVKIEGGISYKEMMRWLSNTNDTKRAYRLYKMPSSWSQRLVHAESFQNAINLVSSMWPTQPPPLTPQAQALLWMLNALEAATEAYIEQPIQYIIITNPLPLESSPIYHSTIHLASSTLGLRLGSTHFLNAQAAAEAYETKGTCDLLPDSYDDYASDHLFVVINYNHCDIYEELRTVHDTTLGSGSDIPRAERHDAIKAALGDIVKPPYVHGTSTYKAIRDIVLLGESTNNEVLHAVLEEVLSRPFINLNIGASKERLKMVNPLFAASRGAAKACLNCKFAKNHNGMYGST</sequence>
<proteinExistence type="predicted"/>
<evidence type="ECO:0008006" key="9">
    <source>
        <dbReference type="Google" id="ProtNLM"/>
    </source>
</evidence>
<dbReference type="EMBL" id="QZBT01000063">
    <property type="protein sequence ID" value="THZ83231.1"/>
    <property type="molecule type" value="Genomic_DNA"/>
</dbReference>
<evidence type="ECO:0000313" key="4">
    <source>
        <dbReference type="EMBL" id="THZ83231.1"/>
    </source>
</evidence>
<evidence type="ECO:0000313" key="3">
    <source>
        <dbReference type="EMBL" id="THW74290.1"/>
    </source>
</evidence>
<protein>
    <recommendedName>
        <fullName evidence="9">Actin-like ATPase domain-containing protein</fullName>
    </recommendedName>
</protein>
<gene>
    <name evidence="4" type="ORF">D6C84_05110</name>
    <name evidence="3" type="ORF">D6D19_04947</name>
    <name evidence="2" type="ORF">D6D20_05244</name>
    <name evidence="1" type="ORF">D6D28_03587</name>
</gene>
<evidence type="ECO:0000313" key="5">
    <source>
        <dbReference type="Proteomes" id="UP000304951"/>
    </source>
</evidence>
<comment type="caution">
    <text evidence="2">The sequence shown here is derived from an EMBL/GenBank/DDBJ whole genome shotgun (WGS) entry which is preliminary data.</text>
</comment>
<dbReference type="AlphaFoldDB" id="A0A4S8Z8Z2"/>
<reference evidence="5 6" key="1">
    <citation type="submission" date="2018-10" db="EMBL/GenBank/DDBJ databases">
        <title>Fifty Aureobasidium pullulans genomes reveal a recombining polyextremotolerant generalist.</title>
        <authorList>
            <person name="Gostincar C."/>
            <person name="Turk M."/>
            <person name="Zajc J."/>
            <person name="Gunde-Cimerman N."/>
        </authorList>
    </citation>
    <scope>NUCLEOTIDE SEQUENCE [LARGE SCALE GENOMIC DNA]</scope>
    <source>
        <strain evidence="3 6">EXF-10659</strain>
        <strain evidence="2 8">EXF-10751</strain>
        <strain evidence="1 5">EXF-11900</strain>
        <strain evidence="4 7">EXF-3403</strain>
    </source>
</reference>
<evidence type="ECO:0000313" key="7">
    <source>
        <dbReference type="Proteomes" id="UP000310039"/>
    </source>
</evidence>
<accession>A0A4S8Z8Z2</accession>